<evidence type="ECO:0000313" key="1">
    <source>
        <dbReference type="EMBL" id="MEM5291471.1"/>
    </source>
</evidence>
<comment type="caution">
    <text evidence="1">The sequence shown here is derived from an EMBL/GenBank/DDBJ whole genome shotgun (WGS) entry which is preliminary data.</text>
</comment>
<keyword evidence="2" id="KW-1185">Reference proteome</keyword>
<evidence type="ECO:0000313" key="2">
    <source>
        <dbReference type="Proteomes" id="UP001494588"/>
    </source>
</evidence>
<proteinExistence type="predicted"/>
<dbReference type="RefSeq" id="WP_201661071.1">
    <property type="nucleotide sequence ID" value="NZ_CAJHCS010000044.1"/>
</dbReference>
<organism evidence="1 2">
    <name type="scientific">Paraburkholderia sabiae</name>
    <dbReference type="NCBI Taxonomy" id="273251"/>
    <lineage>
        <taxon>Bacteria</taxon>
        <taxon>Pseudomonadati</taxon>
        <taxon>Pseudomonadota</taxon>
        <taxon>Betaproteobacteria</taxon>
        <taxon>Burkholderiales</taxon>
        <taxon>Burkholderiaceae</taxon>
        <taxon>Paraburkholderia</taxon>
    </lineage>
</organism>
<accession>A0ABU9QPX1</accession>
<gene>
    <name evidence="1" type="ORF">V4C55_37700</name>
</gene>
<dbReference type="EMBL" id="JAZHGC010000052">
    <property type="protein sequence ID" value="MEM5291471.1"/>
    <property type="molecule type" value="Genomic_DNA"/>
</dbReference>
<sequence length="73" mass="8204">MNTKPSIGQRVRLNDDGYEQLHLTSREAIRQSCDMRITGVEDMGCAGHPIWAIDVDQPALNMFLLHAELVDPI</sequence>
<reference evidence="1 2" key="1">
    <citation type="submission" date="2024-01" db="EMBL/GenBank/DDBJ databases">
        <title>The diversity of rhizobia nodulating Mimosa spp. in eleven states of Brazil covering several biomes is determined by host plant, location, and edaphic factors.</title>
        <authorList>
            <person name="Rouws L."/>
            <person name="Barauna A."/>
            <person name="Beukes C."/>
            <person name="De Faria S.M."/>
            <person name="Gross E."/>
            <person name="Dos Reis Junior F.B."/>
            <person name="Simon M."/>
            <person name="Maluk M."/>
            <person name="Odee D.W."/>
            <person name="Kenicer G."/>
            <person name="Young J.P.W."/>
            <person name="Reis V.M."/>
            <person name="Zilli J."/>
            <person name="James E.K."/>
        </authorList>
    </citation>
    <scope>NUCLEOTIDE SEQUENCE [LARGE SCALE GENOMIC DNA]</scope>
    <source>
        <strain evidence="1 2">JPY77</strain>
    </source>
</reference>
<protein>
    <submittedName>
        <fullName evidence="1">Uncharacterized protein</fullName>
    </submittedName>
</protein>
<dbReference type="Proteomes" id="UP001494588">
    <property type="component" value="Unassembled WGS sequence"/>
</dbReference>
<name>A0ABU9QPX1_9BURK</name>